<sequence>MVCWPFFADQAMNCRYSCNEWVVGMEIDNNVKREGVEMLVKELMEGDEGEKMREKAMEWKRLAEEAAGPKGTSSINLDKKIAREKEREMGSISKPHVVVIPCPVQGHIKTMLKFAKLLHYKGPDALDDLPGFHFRTIPDGLPPSDIDATQAIPSLCDAMNKNFLAPFTDLLLKLKNTVSEDNPPITCIVADPFAPVAIRAGEEVGLPVVMYATVNACAYMGFKQLYTLREKGFIPIKVQGHIKTMLKFAKLLHYKGLHVTFVNTEFNHKHLSDLSNGYLETKVDCAPGMKDVRLKDFPFIQTTDPDDVVFNFVMGAAETSVKARAIALHTFDALEPEVLDGLSTIFPRVYSIGPLQLLLNQIEDNGLKSIGYNLWKEDRACLQWLDTKEPKSVVYVNFGSITVMTADQLVEFAMGLANSKISFLWIIRPDLVTGESAVLPAEFAETDNRSFITSWCPQEEVLNHPAIVREKEREMGSISKPHVVVIPSPAQGHIKTMLKFAKLLHYKGLHITFVSTEFNHKRLLRSRGPDALDDLPGFHFRTIPDGLPPSDIDATQAIPSLCDAMNKNFLAPFTDLLLKLKNTVSEDNPPITCIVADPFAPVAIRAGEEVGLPVVMYATTNACGYMGFKQLYTLREKGFIIPIKDLSDLSNDYLETKVDCAPGMKDVRLKDFPFIQTTDPDDVVFNFVMGAAETSVKARAIALHTFDALEPEVLDGLSTIFPRVYSIGPLQLLLNQIEENGLKSIGYNLWKEDRACLQWLDTKEPKSVVYVNFGSITVMTADQLVEFAMGLANSKISFLWIIRPDLVTGESAVLPAEFAETENRRLNHPAVGGFLTHSGWGSTIESLCAGVPMVCWPFFSDQTMNCRYSCKEWGVGMQIDNNVKREEVEMLVKELMEGGEVRNEEKMGSKPEADHSMPHIVLIPCPLQSHIKTMLKLAKLFHSKGFHITFVNTEFNHKRFLKSRGPDALDGLPNFRFETIPDGLPPSHIDATQEIDSITMAVENNMLAPFKDLLAKLVNPAVTCIVSDAFMPFTITAAEEAGLKVVMFVSMSACGYMGYKQLHSLKEKGFFPLKDKWRLESGNDFRYWKLSLMNCVLTDESYLRNGYLENTII</sequence>
<feature type="domain" description="Glycosyltransferase N-terminal" evidence="4">
    <location>
        <begin position="483"/>
        <end position="581"/>
    </location>
</feature>
<evidence type="ECO:0000256" key="3">
    <source>
        <dbReference type="ARBA" id="ARBA00022679"/>
    </source>
</evidence>
<dbReference type="EMBL" id="CAADRP010000768">
    <property type="protein sequence ID" value="VFU31799.1"/>
    <property type="molecule type" value="Genomic_DNA"/>
</dbReference>
<protein>
    <recommendedName>
        <fullName evidence="4">Glycosyltransferase N-terminal domain-containing protein</fullName>
    </recommendedName>
</protein>
<evidence type="ECO:0000256" key="1">
    <source>
        <dbReference type="ARBA" id="ARBA00009995"/>
    </source>
</evidence>
<dbReference type="Pfam" id="PF00201">
    <property type="entry name" value="UDPGT"/>
    <property type="match status" value="2"/>
</dbReference>
<evidence type="ECO:0000313" key="5">
    <source>
        <dbReference type="EMBL" id="VFU31799.1"/>
    </source>
</evidence>
<gene>
    <name evidence="5" type="ORF">SVIM_LOCUS136381</name>
</gene>
<dbReference type="SUPFAM" id="SSF53756">
    <property type="entry name" value="UDP-Glycosyltransferase/glycogen phosphorylase"/>
    <property type="match status" value="5"/>
</dbReference>
<dbReference type="AlphaFoldDB" id="A0A6N2L3G0"/>
<dbReference type="PANTHER" id="PTHR11926">
    <property type="entry name" value="GLUCOSYL/GLUCURONOSYL TRANSFERASES"/>
    <property type="match status" value="1"/>
</dbReference>
<dbReference type="GO" id="GO:0080043">
    <property type="term" value="F:quercetin 3-O-glucosyltransferase activity"/>
    <property type="evidence" value="ECO:0007669"/>
    <property type="project" value="TreeGrafter"/>
</dbReference>
<organism evidence="5">
    <name type="scientific">Salix viminalis</name>
    <name type="common">Common osier</name>
    <name type="synonym">Basket willow</name>
    <dbReference type="NCBI Taxonomy" id="40686"/>
    <lineage>
        <taxon>Eukaryota</taxon>
        <taxon>Viridiplantae</taxon>
        <taxon>Streptophyta</taxon>
        <taxon>Embryophyta</taxon>
        <taxon>Tracheophyta</taxon>
        <taxon>Spermatophyta</taxon>
        <taxon>Magnoliopsida</taxon>
        <taxon>eudicotyledons</taxon>
        <taxon>Gunneridae</taxon>
        <taxon>Pentapetalae</taxon>
        <taxon>rosids</taxon>
        <taxon>fabids</taxon>
        <taxon>Malpighiales</taxon>
        <taxon>Salicaceae</taxon>
        <taxon>Saliceae</taxon>
        <taxon>Salix</taxon>
    </lineage>
</organism>
<keyword evidence="2" id="KW-0328">Glycosyltransferase</keyword>
<dbReference type="Gene3D" id="3.40.50.2000">
    <property type="entry name" value="Glycogen Phosphorylase B"/>
    <property type="match status" value="9"/>
</dbReference>
<keyword evidence="3" id="KW-0808">Transferase</keyword>
<dbReference type="CDD" id="cd03784">
    <property type="entry name" value="GT1_Gtf-like"/>
    <property type="match status" value="2"/>
</dbReference>
<dbReference type="GO" id="GO:0080044">
    <property type="term" value="F:quercetin 7-O-glucosyltransferase activity"/>
    <property type="evidence" value="ECO:0007669"/>
    <property type="project" value="TreeGrafter"/>
</dbReference>
<name>A0A6N2L3G0_SALVM</name>
<proteinExistence type="inferred from homology"/>
<evidence type="ECO:0000256" key="2">
    <source>
        <dbReference type="ARBA" id="ARBA00022676"/>
    </source>
</evidence>
<dbReference type="Pfam" id="PF26168">
    <property type="entry name" value="Glyco_transf_N"/>
    <property type="match status" value="1"/>
</dbReference>
<comment type="similarity">
    <text evidence="1">Belongs to the UDP-glycosyltransferase family.</text>
</comment>
<evidence type="ECO:0000259" key="4">
    <source>
        <dbReference type="Pfam" id="PF26168"/>
    </source>
</evidence>
<dbReference type="InterPro" id="IPR058980">
    <property type="entry name" value="Glyco_transf_N"/>
</dbReference>
<dbReference type="PANTHER" id="PTHR11926:SF1498">
    <property type="entry name" value="GLYCOSYLTRANSFERASE"/>
    <property type="match status" value="1"/>
</dbReference>
<accession>A0A6N2L3G0</accession>
<dbReference type="FunFam" id="3.40.50.2000:FF:000065">
    <property type="entry name" value="Glycosyltransferase"/>
    <property type="match status" value="1"/>
</dbReference>
<reference evidence="5" key="1">
    <citation type="submission" date="2019-03" db="EMBL/GenBank/DDBJ databases">
        <authorList>
            <person name="Mank J."/>
            <person name="Almeida P."/>
        </authorList>
    </citation>
    <scope>NUCLEOTIDE SEQUENCE</scope>
    <source>
        <strain evidence="5">78183</strain>
    </source>
</reference>
<dbReference type="InterPro" id="IPR002213">
    <property type="entry name" value="UDP_glucos_trans"/>
</dbReference>